<evidence type="ECO:0000256" key="3">
    <source>
        <dbReference type="ARBA" id="ARBA00022448"/>
    </source>
</evidence>
<dbReference type="SFLD" id="SFLDS00003">
    <property type="entry name" value="Haloacid_Dehalogenase"/>
    <property type="match status" value="1"/>
</dbReference>
<dbReference type="Pfam" id="PF13246">
    <property type="entry name" value="Cation_ATPase"/>
    <property type="match status" value="1"/>
</dbReference>
<evidence type="ECO:0000256" key="15">
    <source>
        <dbReference type="SAM" id="Phobius"/>
    </source>
</evidence>
<comment type="caution">
    <text evidence="19">The sequence shown here is derived from an EMBL/GenBank/DDBJ whole genome shotgun (WGS) entry which is preliminary data.</text>
</comment>
<dbReference type="EMBL" id="WNBW01000016">
    <property type="protein sequence ID" value="MTU05032.1"/>
    <property type="molecule type" value="Genomic_DNA"/>
</dbReference>
<keyword evidence="10" id="KW-0460">Magnesium</keyword>
<name>A0A7X2XK60_9FIRM</name>
<feature type="domain" description="Cation-transporting P-type ATPase C-terminal" evidence="17">
    <location>
        <begin position="698"/>
        <end position="869"/>
    </location>
</feature>
<dbReference type="InterPro" id="IPR008250">
    <property type="entry name" value="ATPase_P-typ_transduc_dom_A_sf"/>
</dbReference>
<dbReference type="Proteomes" id="UP000484547">
    <property type="component" value="Unassembled WGS sequence"/>
</dbReference>
<feature type="domain" description="Cation-transporting P-type ATPase N-terminal" evidence="18">
    <location>
        <begin position="5"/>
        <end position="53"/>
    </location>
</feature>
<organism evidence="19 22">
    <name type="scientific">Phascolarctobacterium faecium</name>
    <dbReference type="NCBI Taxonomy" id="33025"/>
    <lineage>
        <taxon>Bacteria</taxon>
        <taxon>Bacillati</taxon>
        <taxon>Bacillota</taxon>
        <taxon>Negativicutes</taxon>
        <taxon>Acidaminococcales</taxon>
        <taxon>Acidaminococcaceae</taxon>
        <taxon>Phascolarctobacterium</taxon>
    </lineage>
</organism>
<evidence type="ECO:0000256" key="14">
    <source>
        <dbReference type="ARBA" id="ARBA00023136"/>
    </source>
</evidence>
<comment type="subcellular location">
    <subcellularLocation>
        <location evidence="1">Membrane</location>
        <topology evidence="1">Multi-pass membrane protein</topology>
    </subcellularLocation>
</comment>
<feature type="transmembrane region" description="Helical" evidence="15">
    <location>
        <begin position="705"/>
        <end position="725"/>
    </location>
</feature>
<dbReference type="SUPFAM" id="SSF81660">
    <property type="entry name" value="Metal cation-transporting ATPase, ATP-binding domain N"/>
    <property type="match status" value="1"/>
</dbReference>
<dbReference type="RefSeq" id="WP_173020373.1">
    <property type="nucleotide sequence ID" value="NZ_WNBG01000016.1"/>
</dbReference>
<dbReference type="InterPro" id="IPR044492">
    <property type="entry name" value="P_typ_ATPase_HD_dom"/>
</dbReference>
<dbReference type="SUPFAM" id="SSF56784">
    <property type="entry name" value="HAD-like"/>
    <property type="match status" value="1"/>
</dbReference>
<dbReference type="Gene3D" id="3.40.50.1000">
    <property type="entry name" value="HAD superfamily/HAD-like"/>
    <property type="match status" value="1"/>
</dbReference>
<dbReference type="SFLD" id="SFLDG00002">
    <property type="entry name" value="C1.7:_P-type_atpase_like"/>
    <property type="match status" value="1"/>
</dbReference>
<keyword evidence="6" id="KW-0479">Metal-binding</keyword>
<proteinExistence type="predicted"/>
<dbReference type="Gene3D" id="2.70.150.10">
    <property type="entry name" value="Calcium-transporting ATPase, cytoplasmic transduction domain A"/>
    <property type="match status" value="1"/>
</dbReference>
<keyword evidence="8" id="KW-0106">Calcium</keyword>
<dbReference type="AlphaFoldDB" id="A0A7X2XK60"/>
<dbReference type="SUPFAM" id="SSF81665">
    <property type="entry name" value="Calcium ATPase, transmembrane domain M"/>
    <property type="match status" value="1"/>
</dbReference>
<feature type="transmembrane region" description="Helical" evidence="15">
    <location>
        <begin position="238"/>
        <end position="258"/>
    </location>
</feature>
<keyword evidence="3" id="KW-0813">Transport</keyword>
<evidence type="ECO:0000259" key="18">
    <source>
        <dbReference type="Pfam" id="PF00690"/>
    </source>
</evidence>
<dbReference type="InterPro" id="IPR006408">
    <property type="entry name" value="P-type_ATPase_IIB"/>
</dbReference>
<dbReference type="SUPFAM" id="SSF81653">
    <property type="entry name" value="Calcium ATPase, transduction domain A"/>
    <property type="match status" value="1"/>
</dbReference>
<feature type="transmembrane region" description="Helical" evidence="15">
    <location>
        <begin position="672"/>
        <end position="693"/>
    </location>
</feature>
<dbReference type="PANTHER" id="PTHR24093:SF477">
    <property type="entry name" value="CALCIUM-TRANSPORTING ATPASE"/>
    <property type="match status" value="1"/>
</dbReference>
<accession>A0A7X2XK60</accession>
<feature type="transmembrane region" description="Helical" evidence="15">
    <location>
        <begin position="68"/>
        <end position="87"/>
    </location>
</feature>
<evidence type="ECO:0000256" key="2">
    <source>
        <dbReference type="ARBA" id="ARBA00012790"/>
    </source>
</evidence>
<feature type="transmembrane region" description="Helical" evidence="15">
    <location>
        <begin position="784"/>
        <end position="805"/>
    </location>
</feature>
<keyword evidence="11" id="KW-1278">Translocase</keyword>
<dbReference type="PRINTS" id="PR00120">
    <property type="entry name" value="HATPASE"/>
</dbReference>
<keyword evidence="13" id="KW-0406">Ion transport</keyword>
<dbReference type="InterPro" id="IPR023298">
    <property type="entry name" value="ATPase_P-typ_TM_dom_sf"/>
</dbReference>
<dbReference type="InterPro" id="IPR059000">
    <property type="entry name" value="ATPase_P-type_domA"/>
</dbReference>
<evidence type="ECO:0000256" key="1">
    <source>
        <dbReference type="ARBA" id="ARBA00004141"/>
    </source>
</evidence>
<evidence type="ECO:0000259" key="17">
    <source>
        <dbReference type="Pfam" id="PF00689"/>
    </source>
</evidence>
<feature type="transmembrane region" description="Helical" evidence="15">
    <location>
        <begin position="847"/>
        <end position="866"/>
    </location>
</feature>
<protein>
    <recommendedName>
        <fullName evidence="2">P-type Ca(2+) transporter</fullName>
        <ecNumber evidence="2">7.2.2.10</ecNumber>
    </recommendedName>
</protein>
<sequence>MNKFGLTTEEASKALSEQGNNALTQPPRETFWDKLWENFKDPIIRILILALLVNVVFVYMGHGDWIETMGIFLAIILATFVSTYSEYSNENAFQKLQEEASRIRCKVWRDGEPVELHIDDIVVGDAVILEAGDKVPVDGILLDGDVKLDQAALNGESKEAHKLIAPPDFTWGDGTIDFLDEHKLFRGSVVVEGQGIMQAVKIGDSSIYGQLTQELKDDERDSPLKLKLKGLAHHISQFGYAGGVLIALAVMLHKAYLYGDFGAYFANTPLLLSDLVQAVILGIIIIVMAVPEGLPLMIAIVSSLNMKKMLCDNVLVRKLVGIETAGSLNLLFTDKTGTITKGKLEVVRFITGDRQEYPAFDVLPAKLKAFTYQNVVLNTSAAVSDGAMVGGNMTERALSNYVGSYRMEEMLHRDKFIPFNSANKYSWAAVSGNGERYCLAKGAPEKLILQTSHYWDAEGNRQPLTEEMKKTLDDRMLELAADAIRMLALCTYESDIEGDELPADGLTLVGILGIRDEVRPEAIEAIAEVQDAGVQIVMITGDRRETAVAIAKDAGLLQRPNELVWTSAELAEMSDEQVKLELHKLRVVARALPMDKSRLVRLAQEMNLVVGMTGDGVNDSPALKKADVGFAMGSGTEVAKEAGDIVILDDNFLSIKQAILYGRTIYNSICKFIVFQLTINFSAVAINFIAPFIGIDKPLTITQILWINLVMDTLAALAFGGEPALEKYLREKPKDRSAPIVSKKMLSTITMGGVYMTFIAILFYKSSYVDHLFRNAPDHIYTYTGFFCTYIFMAVANGFNVRVSGLNLLEHIDKNKGFLNVMALIVAIQVLLTYVGGRILRTTPLNLHEWSVVVLFGLSIIVVDLLRKSVCQMLEKK</sequence>
<dbReference type="InterPro" id="IPR036412">
    <property type="entry name" value="HAD-like_sf"/>
</dbReference>
<dbReference type="InterPro" id="IPR023299">
    <property type="entry name" value="ATPase_P-typ_cyto_dom_N"/>
</dbReference>
<dbReference type="PROSITE" id="PS00154">
    <property type="entry name" value="ATPASE_E1_E2"/>
    <property type="match status" value="1"/>
</dbReference>
<dbReference type="GO" id="GO:0046872">
    <property type="term" value="F:metal ion binding"/>
    <property type="evidence" value="ECO:0007669"/>
    <property type="project" value="UniProtKB-KW"/>
</dbReference>
<dbReference type="InterPro" id="IPR023214">
    <property type="entry name" value="HAD_sf"/>
</dbReference>
<dbReference type="Gene3D" id="3.40.1110.10">
    <property type="entry name" value="Calcium-transporting ATPase, cytoplasmic domain N"/>
    <property type="match status" value="1"/>
</dbReference>
<dbReference type="Pfam" id="PF00689">
    <property type="entry name" value="Cation_ATPase_C"/>
    <property type="match status" value="1"/>
</dbReference>
<feature type="transmembrane region" description="Helical" evidence="15">
    <location>
        <begin position="278"/>
        <end position="301"/>
    </location>
</feature>
<evidence type="ECO:0000256" key="9">
    <source>
        <dbReference type="ARBA" id="ARBA00022840"/>
    </source>
</evidence>
<evidence type="ECO:0000313" key="20">
    <source>
        <dbReference type="EMBL" id="MTU05032.1"/>
    </source>
</evidence>
<dbReference type="EMBL" id="WNBM01000014">
    <property type="protein sequence ID" value="MTT76898.1"/>
    <property type="molecule type" value="Genomic_DNA"/>
</dbReference>
<evidence type="ECO:0000256" key="11">
    <source>
        <dbReference type="ARBA" id="ARBA00022967"/>
    </source>
</evidence>
<keyword evidence="5 15" id="KW-0812">Transmembrane</keyword>
<keyword evidence="9" id="KW-0067">ATP-binding</keyword>
<dbReference type="InterPro" id="IPR004014">
    <property type="entry name" value="ATPase_P-typ_cation-transptr_N"/>
</dbReference>
<reference evidence="21 22" key="1">
    <citation type="journal article" date="2019" name="Nat. Med.">
        <title>A library of human gut bacterial isolates paired with longitudinal multiomics data enables mechanistic microbiome research.</title>
        <authorList>
            <person name="Poyet M."/>
            <person name="Groussin M."/>
            <person name="Gibbons S.M."/>
            <person name="Avila-Pacheco J."/>
            <person name="Jiang X."/>
            <person name="Kearney S.M."/>
            <person name="Perrotta A.R."/>
            <person name="Berdy B."/>
            <person name="Zhao S."/>
            <person name="Lieberman T.D."/>
            <person name="Swanson P.K."/>
            <person name="Smith M."/>
            <person name="Roesemann S."/>
            <person name="Alexander J.E."/>
            <person name="Rich S.A."/>
            <person name="Livny J."/>
            <person name="Vlamakis H."/>
            <person name="Clish C."/>
            <person name="Bullock K."/>
            <person name="Deik A."/>
            <person name="Scott J."/>
            <person name="Pierce K.A."/>
            <person name="Xavier R.J."/>
            <person name="Alm E.J."/>
        </authorList>
    </citation>
    <scope>NUCLEOTIDE SEQUENCE [LARGE SCALE GENOMIC DNA]</scope>
    <source>
        <strain evidence="19 22">BIOML-A13</strain>
        <strain evidence="20 21">BIOML-A3</strain>
    </source>
</reference>
<evidence type="ECO:0000256" key="5">
    <source>
        <dbReference type="ARBA" id="ARBA00022692"/>
    </source>
</evidence>
<evidence type="ECO:0000256" key="12">
    <source>
        <dbReference type="ARBA" id="ARBA00022989"/>
    </source>
</evidence>
<evidence type="ECO:0000259" key="16">
    <source>
        <dbReference type="Pfam" id="PF00122"/>
    </source>
</evidence>
<feature type="domain" description="P-type ATPase A" evidence="16">
    <location>
        <begin position="103"/>
        <end position="215"/>
    </location>
</feature>
<dbReference type="SFLD" id="SFLDF00027">
    <property type="entry name" value="p-type_atpase"/>
    <property type="match status" value="1"/>
</dbReference>
<dbReference type="PANTHER" id="PTHR24093">
    <property type="entry name" value="CATION TRANSPORTING ATPASE"/>
    <property type="match status" value="1"/>
</dbReference>
<dbReference type="Pfam" id="PF00690">
    <property type="entry name" value="Cation_ATPase_N"/>
    <property type="match status" value="1"/>
</dbReference>
<feature type="transmembrane region" description="Helical" evidence="15">
    <location>
        <begin position="43"/>
        <end position="62"/>
    </location>
</feature>
<dbReference type="InterPro" id="IPR018303">
    <property type="entry name" value="ATPase_P-typ_P_site"/>
</dbReference>
<evidence type="ECO:0000256" key="4">
    <source>
        <dbReference type="ARBA" id="ARBA00022568"/>
    </source>
</evidence>
<evidence type="ECO:0000256" key="13">
    <source>
        <dbReference type="ARBA" id="ARBA00023065"/>
    </source>
</evidence>
<evidence type="ECO:0000256" key="10">
    <source>
        <dbReference type="ARBA" id="ARBA00022842"/>
    </source>
</evidence>
<keyword evidence="14 15" id="KW-0472">Membrane</keyword>
<dbReference type="EC" id="7.2.2.10" evidence="2"/>
<dbReference type="Pfam" id="PF08282">
    <property type="entry name" value="Hydrolase_3"/>
    <property type="match status" value="1"/>
</dbReference>
<keyword evidence="21" id="KW-1185">Reference proteome</keyword>
<evidence type="ECO:0000256" key="6">
    <source>
        <dbReference type="ARBA" id="ARBA00022723"/>
    </source>
</evidence>
<evidence type="ECO:0000256" key="7">
    <source>
        <dbReference type="ARBA" id="ARBA00022741"/>
    </source>
</evidence>
<dbReference type="GO" id="GO:0016887">
    <property type="term" value="F:ATP hydrolysis activity"/>
    <property type="evidence" value="ECO:0007669"/>
    <property type="project" value="InterPro"/>
</dbReference>
<evidence type="ECO:0000313" key="22">
    <source>
        <dbReference type="Proteomes" id="UP000484547"/>
    </source>
</evidence>
<dbReference type="GO" id="GO:0005524">
    <property type="term" value="F:ATP binding"/>
    <property type="evidence" value="ECO:0007669"/>
    <property type="project" value="UniProtKB-KW"/>
</dbReference>
<evidence type="ECO:0000256" key="8">
    <source>
        <dbReference type="ARBA" id="ARBA00022837"/>
    </source>
</evidence>
<dbReference type="GO" id="GO:0005886">
    <property type="term" value="C:plasma membrane"/>
    <property type="evidence" value="ECO:0007669"/>
    <property type="project" value="TreeGrafter"/>
</dbReference>
<keyword evidence="7" id="KW-0547">Nucleotide-binding</keyword>
<keyword evidence="4" id="KW-0109">Calcium transport</keyword>
<dbReference type="InterPro" id="IPR001757">
    <property type="entry name" value="P_typ_ATPase"/>
</dbReference>
<dbReference type="Proteomes" id="UP000443070">
    <property type="component" value="Unassembled WGS sequence"/>
</dbReference>
<dbReference type="Gene3D" id="1.20.1110.10">
    <property type="entry name" value="Calcium-transporting ATPase, transmembrane domain"/>
    <property type="match status" value="2"/>
</dbReference>
<dbReference type="NCBIfam" id="TIGR01517">
    <property type="entry name" value="ATPase-IIB_Ca"/>
    <property type="match status" value="1"/>
</dbReference>
<feature type="transmembrane region" description="Helical" evidence="15">
    <location>
        <begin position="745"/>
        <end position="764"/>
    </location>
</feature>
<gene>
    <name evidence="19" type="ORF">GMD11_11625</name>
    <name evidence="20" type="ORF">GMD18_11630</name>
</gene>
<dbReference type="InterPro" id="IPR006068">
    <property type="entry name" value="ATPase_P-typ_cation-transptr_C"/>
</dbReference>
<keyword evidence="12 15" id="KW-1133">Transmembrane helix</keyword>
<evidence type="ECO:0000313" key="21">
    <source>
        <dbReference type="Proteomes" id="UP000443070"/>
    </source>
</evidence>
<dbReference type="PRINTS" id="PR00119">
    <property type="entry name" value="CATATPASE"/>
</dbReference>
<evidence type="ECO:0000313" key="19">
    <source>
        <dbReference type="EMBL" id="MTT76898.1"/>
    </source>
</evidence>
<dbReference type="NCBIfam" id="TIGR01494">
    <property type="entry name" value="ATPase_P-type"/>
    <property type="match status" value="1"/>
</dbReference>
<feature type="transmembrane region" description="Helical" evidence="15">
    <location>
        <begin position="817"/>
        <end position="835"/>
    </location>
</feature>
<dbReference type="GO" id="GO:0005388">
    <property type="term" value="F:P-type calcium transporter activity"/>
    <property type="evidence" value="ECO:0007669"/>
    <property type="project" value="UniProtKB-EC"/>
</dbReference>
<dbReference type="Pfam" id="PF00122">
    <property type="entry name" value="E1-E2_ATPase"/>
    <property type="match status" value="1"/>
</dbReference>